<gene>
    <name evidence="1" type="ORF">E0F76_06265</name>
</gene>
<sequence length="178" mass="20052">MNKFLGIIALAFFTFSCSSELDFNQINNIETKPVIVANLASFDIQANQFVKGGIEQIQTGDLINFEVFNDSFFKTNLKRVDFYFEFNNTINRAYTINLYFLDDKNSIVYSIPFDVPAYSGVQNVVTKTEVFQGANLDLLKKTAKIAFTVTMHPGPLLNENSLGNLKLRSSATIYLNAE</sequence>
<dbReference type="PROSITE" id="PS51257">
    <property type="entry name" value="PROKAR_LIPOPROTEIN"/>
    <property type="match status" value="1"/>
</dbReference>
<accession>A0A4R5CF50</accession>
<comment type="caution">
    <text evidence="1">The sequence shown here is derived from an EMBL/GenBank/DDBJ whole genome shotgun (WGS) entry which is preliminary data.</text>
</comment>
<dbReference type="EMBL" id="SMFK01000002">
    <property type="protein sequence ID" value="TDD98728.1"/>
    <property type="molecule type" value="Genomic_DNA"/>
</dbReference>
<protein>
    <submittedName>
        <fullName evidence="1">Uncharacterized protein</fullName>
    </submittedName>
</protein>
<keyword evidence="2" id="KW-1185">Reference proteome</keyword>
<reference evidence="1 2" key="1">
    <citation type="submission" date="2019-03" db="EMBL/GenBank/DDBJ databases">
        <title>Flavobacterium AR-3-4 sp. nov. isolated from arctic soil.</title>
        <authorList>
            <person name="Chaudhary D.K."/>
        </authorList>
    </citation>
    <scope>NUCLEOTIDE SEQUENCE [LARGE SCALE GENOMIC DNA]</scope>
    <source>
        <strain evidence="1 2">AR-3-4</strain>
    </source>
</reference>
<dbReference type="AlphaFoldDB" id="A0A4R5CF50"/>
<name>A0A4R5CF50_9FLAO</name>
<evidence type="ECO:0000313" key="1">
    <source>
        <dbReference type="EMBL" id="TDD98728.1"/>
    </source>
</evidence>
<dbReference type="OrthoDB" id="1448832at2"/>
<proteinExistence type="predicted"/>
<dbReference type="RefSeq" id="WP_132002920.1">
    <property type="nucleotide sequence ID" value="NZ_SMFK01000002.1"/>
</dbReference>
<evidence type="ECO:0000313" key="2">
    <source>
        <dbReference type="Proteomes" id="UP000295479"/>
    </source>
</evidence>
<dbReference type="Proteomes" id="UP000295479">
    <property type="component" value="Unassembled WGS sequence"/>
</dbReference>
<organism evidence="1 2">
    <name type="scientific">Flavobacterium cellulosilyticum</name>
    <dbReference type="NCBI Taxonomy" id="2541731"/>
    <lineage>
        <taxon>Bacteria</taxon>
        <taxon>Pseudomonadati</taxon>
        <taxon>Bacteroidota</taxon>
        <taxon>Flavobacteriia</taxon>
        <taxon>Flavobacteriales</taxon>
        <taxon>Flavobacteriaceae</taxon>
        <taxon>Flavobacterium</taxon>
    </lineage>
</organism>